<evidence type="ECO:0000256" key="1">
    <source>
        <dbReference type="SAM" id="SignalP"/>
    </source>
</evidence>
<name>A0A6G1JXK1_9PLEO</name>
<evidence type="ECO:0000313" key="2">
    <source>
        <dbReference type="EMBL" id="KAF2704985.1"/>
    </source>
</evidence>
<feature type="non-terminal residue" evidence="2">
    <location>
        <position position="177"/>
    </location>
</feature>
<dbReference type="AlphaFoldDB" id="A0A6G1JXK1"/>
<sequence>MLSTIPLLLAALLTISSAAPVIDTSHSYTPTSSQLHNIPQTTKAPTKDPIFHITAYEQHTSPTLNSVKFHFADPRLAHRLSVDCTIPGSDKPIYKENFTSCGNKEDKLSFRIKESEVEIRRGWMDGDQSFVGYAPQKTYWSEEGLTLNRSLTFDGGVTFWRTEDWWFPAKVYVEGNG</sequence>
<protein>
    <recommendedName>
        <fullName evidence="4">AA1-like domain-containing protein</fullName>
    </recommendedName>
</protein>
<reference evidence="2" key="1">
    <citation type="journal article" date="2020" name="Stud. Mycol.">
        <title>101 Dothideomycetes genomes: a test case for predicting lifestyles and emergence of pathogens.</title>
        <authorList>
            <person name="Haridas S."/>
            <person name="Albert R."/>
            <person name="Binder M."/>
            <person name="Bloem J."/>
            <person name="Labutti K."/>
            <person name="Salamov A."/>
            <person name="Andreopoulos B."/>
            <person name="Baker S."/>
            <person name="Barry K."/>
            <person name="Bills G."/>
            <person name="Bluhm B."/>
            <person name="Cannon C."/>
            <person name="Castanera R."/>
            <person name="Culley D."/>
            <person name="Daum C."/>
            <person name="Ezra D."/>
            <person name="Gonzalez J."/>
            <person name="Henrissat B."/>
            <person name="Kuo A."/>
            <person name="Liang C."/>
            <person name="Lipzen A."/>
            <person name="Lutzoni F."/>
            <person name="Magnuson J."/>
            <person name="Mondo S."/>
            <person name="Nolan M."/>
            <person name="Ohm R."/>
            <person name="Pangilinan J."/>
            <person name="Park H.-J."/>
            <person name="Ramirez L."/>
            <person name="Alfaro M."/>
            <person name="Sun H."/>
            <person name="Tritt A."/>
            <person name="Yoshinaga Y."/>
            <person name="Zwiers L.-H."/>
            <person name="Turgeon B."/>
            <person name="Goodwin S."/>
            <person name="Spatafora J."/>
            <person name="Crous P."/>
            <person name="Grigoriev I."/>
        </authorList>
    </citation>
    <scope>NUCLEOTIDE SEQUENCE</scope>
    <source>
        <strain evidence="2">CBS 279.74</strain>
    </source>
</reference>
<evidence type="ECO:0008006" key="4">
    <source>
        <dbReference type="Google" id="ProtNLM"/>
    </source>
</evidence>
<gene>
    <name evidence="2" type="ORF">K504DRAFT_460773</name>
</gene>
<dbReference type="Proteomes" id="UP000799428">
    <property type="component" value="Unassembled WGS sequence"/>
</dbReference>
<feature type="chain" id="PRO_5026051751" description="AA1-like domain-containing protein" evidence="1">
    <location>
        <begin position="19"/>
        <end position="177"/>
    </location>
</feature>
<keyword evidence="1" id="KW-0732">Signal</keyword>
<dbReference type="EMBL" id="MU005780">
    <property type="protein sequence ID" value="KAF2704985.1"/>
    <property type="molecule type" value="Genomic_DNA"/>
</dbReference>
<proteinExistence type="predicted"/>
<feature type="signal peptide" evidence="1">
    <location>
        <begin position="1"/>
        <end position="18"/>
    </location>
</feature>
<organism evidence="2 3">
    <name type="scientific">Pleomassaria siparia CBS 279.74</name>
    <dbReference type="NCBI Taxonomy" id="1314801"/>
    <lineage>
        <taxon>Eukaryota</taxon>
        <taxon>Fungi</taxon>
        <taxon>Dikarya</taxon>
        <taxon>Ascomycota</taxon>
        <taxon>Pezizomycotina</taxon>
        <taxon>Dothideomycetes</taxon>
        <taxon>Pleosporomycetidae</taxon>
        <taxon>Pleosporales</taxon>
        <taxon>Pleomassariaceae</taxon>
        <taxon>Pleomassaria</taxon>
    </lineage>
</organism>
<accession>A0A6G1JXK1</accession>
<keyword evidence="3" id="KW-1185">Reference proteome</keyword>
<evidence type="ECO:0000313" key="3">
    <source>
        <dbReference type="Proteomes" id="UP000799428"/>
    </source>
</evidence>